<feature type="signal peptide" evidence="1">
    <location>
        <begin position="1"/>
        <end position="17"/>
    </location>
</feature>
<reference evidence="4" key="1">
    <citation type="submission" date="2010-07" db="EMBL/GenBank/DDBJ databases">
        <title>The genome sequence of Gaeumannomyces graminis var. tritici strain R3-111a-1.</title>
        <authorList>
            <consortium name="The Broad Institute Genome Sequencing Platform"/>
            <person name="Ma L.-J."/>
            <person name="Dead R."/>
            <person name="Young S."/>
            <person name="Zeng Q."/>
            <person name="Koehrsen M."/>
            <person name="Alvarado L."/>
            <person name="Berlin A."/>
            <person name="Chapman S.B."/>
            <person name="Chen Z."/>
            <person name="Freedman E."/>
            <person name="Gellesch M."/>
            <person name="Goldberg J."/>
            <person name="Griggs A."/>
            <person name="Gujja S."/>
            <person name="Heilman E.R."/>
            <person name="Heiman D."/>
            <person name="Hepburn T."/>
            <person name="Howarth C."/>
            <person name="Jen D."/>
            <person name="Larson L."/>
            <person name="Mehta T."/>
            <person name="Neiman D."/>
            <person name="Pearson M."/>
            <person name="Roberts A."/>
            <person name="Saif S."/>
            <person name="Shea T."/>
            <person name="Shenoy N."/>
            <person name="Sisk P."/>
            <person name="Stolte C."/>
            <person name="Sykes S."/>
            <person name="Walk T."/>
            <person name="White J."/>
            <person name="Yandava C."/>
            <person name="Haas B."/>
            <person name="Nusbaum C."/>
            <person name="Birren B."/>
        </authorList>
    </citation>
    <scope>NUCLEOTIDE SEQUENCE [LARGE SCALE GENOMIC DNA]</scope>
    <source>
        <strain evidence="4">R3-111a-1</strain>
    </source>
</reference>
<evidence type="ECO:0000256" key="1">
    <source>
        <dbReference type="SAM" id="SignalP"/>
    </source>
</evidence>
<dbReference type="EnsemblFungi" id="EJT71031">
    <property type="protein sequence ID" value="EJT71031"/>
    <property type="gene ID" value="GGTG_12052"/>
</dbReference>
<dbReference type="RefSeq" id="XP_009228209.1">
    <property type="nucleotide sequence ID" value="XM_009229945.1"/>
</dbReference>
<accession>J3PEX3</accession>
<dbReference type="EMBL" id="GL385401">
    <property type="protein sequence ID" value="EJT71031.1"/>
    <property type="molecule type" value="Genomic_DNA"/>
</dbReference>
<evidence type="ECO:0000313" key="3">
    <source>
        <dbReference type="EnsemblFungi" id="EJT71031"/>
    </source>
</evidence>
<dbReference type="GeneID" id="20352510"/>
<reference evidence="2" key="3">
    <citation type="submission" date="2010-09" db="EMBL/GenBank/DDBJ databases">
        <title>Annotation of Gaeumannomyces graminis var. tritici R3-111a-1.</title>
        <authorList>
            <consortium name="The Broad Institute Genome Sequencing Platform"/>
            <person name="Ma L.-J."/>
            <person name="Dead R."/>
            <person name="Young S.K."/>
            <person name="Zeng Q."/>
            <person name="Gargeya S."/>
            <person name="Fitzgerald M."/>
            <person name="Haas B."/>
            <person name="Abouelleil A."/>
            <person name="Alvarado L."/>
            <person name="Arachchi H.M."/>
            <person name="Berlin A."/>
            <person name="Brown A."/>
            <person name="Chapman S.B."/>
            <person name="Chen Z."/>
            <person name="Dunbar C."/>
            <person name="Freedman E."/>
            <person name="Gearin G."/>
            <person name="Gellesch M."/>
            <person name="Goldberg J."/>
            <person name="Griggs A."/>
            <person name="Gujja S."/>
            <person name="Heiman D."/>
            <person name="Howarth C."/>
            <person name="Larson L."/>
            <person name="Lui A."/>
            <person name="MacDonald P.J.P."/>
            <person name="Mehta T."/>
            <person name="Montmayeur A."/>
            <person name="Murphy C."/>
            <person name="Neiman D."/>
            <person name="Pearson M."/>
            <person name="Priest M."/>
            <person name="Roberts A."/>
            <person name="Saif S."/>
            <person name="Shea T."/>
            <person name="Shenoy N."/>
            <person name="Sisk P."/>
            <person name="Stolte C."/>
            <person name="Sykes S."/>
            <person name="Yandava C."/>
            <person name="Wortman J."/>
            <person name="Nusbaum C."/>
            <person name="Birren B."/>
        </authorList>
    </citation>
    <scope>NUCLEOTIDE SEQUENCE</scope>
    <source>
        <strain evidence="2">R3-111a-1</strain>
    </source>
</reference>
<sequence>MILHRLVAATIAGIAQASLASTSAVTDAATVESRSGSDMWGWATDKNSRSEQHQDELGRRRNRTVNFHLDIFSFREGCVPKTVGDGGFLLCGCDSRMIQPVRVHRADYHRRTTHARRQAAFRDTRTHI</sequence>
<dbReference type="Proteomes" id="UP000006039">
    <property type="component" value="Unassembled WGS sequence"/>
</dbReference>
<organism evidence="2">
    <name type="scientific">Gaeumannomyces tritici (strain R3-111a-1)</name>
    <name type="common">Wheat and barley take-all root rot fungus</name>
    <name type="synonym">Gaeumannomyces graminis var. tritici</name>
    <dbReference type="NCBI Taxonomy" id="644352"/>
    <lineage>
        <taxon>Eukaryota</taxon>
        <taxon>Fungi</taxon>
        <taxon>Dikarya</taxon>
        <taxon>Ascomycota</taxon>
        <taxon>Pezizomycotina</taxon>
        <taxon>Sordariomycetes</taxon>
        <taxon>Sordariomycetidae</taxon>
        <taxon>Magnaporthales</taxon>
        <taxon>Magnaporthaceae</taxon>
        <taxon>Gaeumannomyces</taxon>
    </lineage>
</organism>
<feature type="chain" id="PRO_5015095272" evidence="1">
    <location>
        <begin position="18"/>
        <end position="128"/>
    </location>
</feature>
<protein>
    <submittedName>
        <fullName evidence="2 3">Uncharacterized protein</fullName>
    </submittedName>
</protein>
<gene>
    <name evidence="3" type="primary">20352510</name>
    <name evidence="2" type="ORF">GGTG_12052</name>
</gene>
<keyword evidence="4" id="KW-1185">Reference proteome</keyword>
<evidence type="ECO:0000313" key="2">
    <source>
        <dbReference type="EMBL" id="EJT71031.1"/>
    </source>
</evidence>
<reference evidence="2" key="2">
    <citation type="submission" date="2010-07" db="EMBL/GenBank/DDBJ databases">
        <authorList>
            <consortium name="The Broad Institute Genome Sequencing Platform"/>
            <consortium name="Broad Institute Genome Sequencing Center for Infectious Disease"/>
            <person name="Ma L.-J."/>
            <person name="Dead R."/>
            <person name="Young S."/>
            <person name="Zeng Q."/>
            <person name="Koehrsen M."/>
            <person name="Alvarado L."/>
            <person name="Berlin A."/>
            <person name="Chapman S.B."/>
            <person name="Chen Z."/>
            <person name="Freedman E."/>
            <person name="Gellesch M."/>
            <person name="Goldberg J."/>
            <person name="Griggs A."/>
            <person name="Gujja S."/>
            <person name="Heilman E.R."/>
            <person name="Heiman D."/>
            <person name="Hepburn T."/>
            <person name="Howarth C."/>
            <person name="Jen D."/>
            <person name="Larson L."/>
            <person name="Mehta T."/>
            <person name="Neiman D."/>
            <person name="Pearson M."/>
            <person name="Roberts A."/>
            <person name="Saif S."/>
            <person name="Shea T."/>
            <person name="Shenoy N."/>
            <person name="Sisk P."/>
            <person name="Stolte C."/>
            <person name="Sykes S."/>
            <person name="Walk T."/>
            <person name="White J."/>
            <person name="Yandava C."/>
            <person name="Haas B."/>
            <person name="Nusbaum C."/>
            <person name="Birren B."/>
        </authorList>
    </citation>
    <scope>NUCLEOTIDE SEQUENCE</scope>
    <source>
        <strain evidence="2">R3-111a-1</strain>
    </source>
</reference>
<reference evidence="3" key="5">
    <citation type="submission" date="2018-04" db="UniProtKB">
        <authorList>
            <consortium name="EnsemblFungi"/>
        </authorList>
    </citation>
    <scope>IDENTIFICATION</scope>
    <source>
        <strain evidence="3">R3-111a-1</strain>
    </source>
</reference>
<dbReference type="HOGENOM" id="CLU_1959735_0_0_1"/>
<dbReference type="AlphaFoldDB" id="J3PEX3"/>
<evidence type="ECO:0000313" key="4">
    <source>
        <dbReference type="Proteomes" id="UP000006039"/>
    </source>
</evidence>
<proteinExistence type="predicted"/>
<reference evidence="3" key="4">
    <citation type="journal article" date="2015" name="G3 (Bethesda)">
        <title>Genome sequences of three phytopathogenic species of the Magnaporthaceae family of fungi.</title>
        <authorList>
            <person name="Okagaki L.H."/>
            <person name="Nunes C.C."/>
            <person name="Sailsbery J."/>
            <person name="Clay B."/>
            <person name="Brown D."/>
            <person name="John T."/>
            <person name="Oh Y."/>
            <person name="Young N."/>
            <person name="Fitzgerald M."/>
            <person name="Haas B.J."/>
            <person name="Zeng Q."/>
            <person name="Young S."/>
            <person name="Adiconis X."/>
            <person name="Fan L."/>
            <person name="Levin J.Z."/>
            <person name="Mitchell T.K."/>
            <person name="Okubara P.A."/>
            <person name="Farman M.L."/>
            <person name="Kohn L.M."/>
            <person name="Birren B."/>
            <person name="Ma L.-J."/>
            <person name="Dean R.A."/>
        </authorList>
    </citation>
    <scope>NUCLEOTIDE SEQUENCE</scope>
    <source>
        <strain evidence="3">R3-111a-1</strain>
    </source>
</reference>
<name>J3PEX3_GAET3</name>
<dbReference type="VEuPathDB" id="FungiDB:GGTG_12052"/>
<keyword evidence="1" id="KW-0732">Signal</keyword>